<dbReference type="Proteomes" id="UP000000254">
    <property type="component" value="Chromosome"/>
</dbReference>
<organism evidence="1 2">
    <name type="scientific">Staphylothermus marinus (strain ATCC 43588 / DSM 3639 / JCM 9404 / F1)</name>
    <dbReference type="NCBI Taxonomy" id="399550"/>
    <lineage>
        <taxon>Archaea</taxon>
        <taxon>Thermoproteota</taxon>
        <taxon>Thermoprotei</taxon>
        <taxon>Desulfurococcales</taxon>
        <taxon>Desulfurococcaceae</taxon>
        <taxon>Staphylothermus</taxon>
    </lineage>
</organism>
<evidence type="ECO:0000313" key="1">
    <source>
        <dbReference type="EMBL" id="ABN69352.1"/>
    </source>
</evidence>
<dbReference type="AlphaFoldDB" id="A3DL42"/>
<name>A3DL42_STAMF</name>
<reference evidence="1 2" key="2">
    <citation type="journal article" date="2009" name="Stand. Genomic Sci.">
        <title>Complete genome sequence of Staphylothermus marinus Stetter and Fiala 1986 type strain F1.</title>
        <authorList>
            <person name="Anderson I.J."/>
            <person name="Sun H."/>
            <person name="Lapidus A."/>
            <person name="Copeland A."/>
            <person name="Glavina Del Rio T."/>
            <person name="Tice H."/>
            <person name="Dalin E."/>
            <person name="Lucas S."/>
            <person name="Barry K."/>
            <person name="Land M."/>
            <person name="Richardson P."/>
            <person name="Huber H."/>
            <person name="Kyrpides N.C."/>
        </authorList>
    </citation>
    <scope>NUCLEOTIDE SEQUENCE [LARGE SCALE GENOMIC DNA]</scope>
    <source>
        <strain evidence="2">ATCC 43588 / DSM 3639 / JCM 9404 / F1</strain>
    </source>
</reference>
<dbReference type="EMBL" id="CP000575">
    <property type="protein sequence ID" value="ABN69352.1"/>
    <property type="molecule type" value="Genomic_DNA"/>
</dbReference>
<dbReference type="HOGENOM" id="CLU_1465174_0_0_2"/>
<sequence>MVKLGIKELDNIISPYKIVELEADWSNHILELADIIFRLARQGQVHILFVNSSKYIDIDKFYLDLEPFIEDIGDIKIYWAKNIETLAYHLLLTPKTKKGSIIVILPYRRDLVSQIENTYTPRLKHSLQIAADKGWSIIIVNPLMSEGVINNYLGEISLRIRFGERINYVEILNRAIMEKPMKIF</sequence>
<protein>
    <recommendedName>
        <fullName evidence="3">DNA recombination and repair protein Rad51-like C-terminal domain-containing protein</fullName>
    </recommendedName>
</protein>
<accession>A3DL42</accession>
<dbReference type="RefSeq" id="WP_011838543.1">
    <property type="nucleotide sequence ID" value="NC_009033.1"/>
</dbReference>
<dbReference type="GeneID" id="4907483"/>
<dbReference type="KEGG" id="smr:Smar_0239"/>
<keyword evidence="2" id="KW-1185">Reference proteome</keyword>
<evidence type="ECO:0000313" key="2">
    <source>
        <dbReference type="Proteomes" id="UP000000254"/>
    </source>
</evidence>
<dbReference type="STRING" id="399550.Smar_0239"/>
<evidence type="ECO:0008006" key="3">
    <source>
        <dbReference type="Google" id="ProtNLM"/>
    </source>
</evidence>
<proteinExistence type="predicted"/>
<gene>
    <name evidence="1" type="ordered locus">Smar_0239</name>
</gene>
<reference evidence="2" key="1">
    <citation type="journal article" date="2009" name="BMC Genomics">
        <title>The complete genome sequence of Staphylothermus marinus reveals differences in sulfur metabolism among heterotrophic Crenarchaeota.</title>
        <authorList>
            <person name="Anderson I.J."/>
            <person name="Dharmarajan L."/>
            <person name="Rodriguez J."/>
            <person name="Hooper S."/>
            <person name="Porat I."/>
            <person name="Ulrich L.E."/>
            <person name="Elkins J.G."/>
            <person name="Mavromatis K."/>
            <person name="Sun H."/>
            <person name="Land M."/>
            <person name="Lapidus A."/>
            <person name="Lucas S."/>
            <person name="Barry K."/>
            <person name="Huber H."/>
            <person name="Zhulin I.B."/>
            <person name="Whitman W.B."/>
            <person name="Mukhopadhyay B."/>
            <person name="Woese C."/>
            <person name="Bristow J."/>
            <person name="Kyrpides N."/>
        </authorList>
    </citation>
    <scope>NUCLEOTIDE SEQUENCE [LARGE SCALE GENOMIC DNA]</scope>
    <source>
        <strain evidence="2">ATCC 43588 / DSM 3639 / JCM 9404 / F1</strain>
    </source>
</reference>